<dbReference type="InterPro" id="IPR042088">
    <property type="entry name" value="OligoPept_F_C"/>
</dbReference>
<organism evidence="9 10">
    <name type="scientific">Paenibacillus forsythiae</name>
    <dbReference type="NCBI Taxonomy" id="365616"/>
    <lineage>
        <taxon>Bacteria</taxon>
        <taxon>Bacillati</taxon>
        <taxon>Bacillota</taxon>
        <taxon>Bacilli</taxon>
        <taxon>Bacillales</taxon>
        <taxon>Paenibacillaceae</taxon>
        <taxon>Paenibacillus</taxon>
    </lineage>
</organism>
<comment type="caution">
    <text evidence="9">The sequence shown here is derived from an EMBL/GenBank/DDBJ whole genome shotgun (WGS) entry which is preliminary data.</text>
</comment>
<protein>
    <submittedName>
        <fullName evidence="9">PepF/M3 family oligoendopeptidase</fullName>
    </submittedName>
</protein>
<evidence type="ECO:0000256" key="5">
    <source>
        <dbReference type="ARBA" id="ARBA00023049"/>
    </source>
</evidence>
<evidence type="ECO:0000256" key="1">
    <source>
        <dbReference type="ARBA" id="ARBA00022670"/>
    </source>
</evidence>
<feature type="domain" description="Oligopeptidase F N-terminal" evidence="8">
    <location>
        <begin position="114"/>
        <end position="174"/>
    </location>
</feature>
<sequence>MDLTWDLESLYPSFDSKKFKGDMEFFQYELDNLNQWAETDLQDRNQTLHQMEEFLQRYNAFKAKYACLYSYAELVLSTDSDNMEAVNMLDEIESMAARASDAFVSFSQWLVKIDSLEEIISASEYLAEHRFHLQELRVQAKYVLNEEIEAVIARMQSTGSKAWERLYMRSISTLSMELEGEGESRRLSLAELRSRAYNVNAAVRKEAYEAEHQLYKSIAELSAACINGISGEAITIYGLRGYASPLDKVLAASKMDHSTLDAMMEAIRENLPLFQTYYRKKAEILGHASGLPFYDVFAPVGGGSAKLTYNEAKEGIITGFDTFSAELGNFARKVFDSRWIDAEPRPGKGSYGMCVDIFPIRESRIMANFNGNYMDMSVLAHEIGHAYHSSCLACETMVNTDYPIPIAETASIFCETIINNQLLKTASASDGLSILERGLSDAGYYIVDFYARYLFESRLYARRSLGVLSVEELNELMLTCMAEAYGNSIDPSTFHPYLWISKAGYYMAGNEFLNFPYSFGLLFSKGLYAQYQKRGQDFVERYQSFLAATSTNHIVDAAKLMDIDVRSVSFWKEALVLIGDEIEDFIRRG</sequence>
<evidence type="ECO:0000256" key="6">
    <source>
        <dbReference type="RuleBase" id="RU003435"/>
    </source>
</evidence>
<dbReference type="Pfam" id="PF08439">
    <property type="entry name" value="Peptidase_M3_N"/>
    <property type="match status" value="1"/>
</dbReference>
<feature type="domain" description="Peptidase M3A/M3B catalytic" evidence="7">
    <location>
        <begin position="197"/>
        <end position="575"/>
    </location>
</feature>
<dbReference type="Gene3D" id="1.10.1370.20">
    <property type="entry name" value="Oligoendopeptidase f, C-terminal domain"/>
    <property type="match status" value="1"/>
</dbReference>
<dbReference type="SUPFAM" id="SSF55486">
    <property type="entry name" value="Metalloproteases ('zincins'), catalytic domain"/>
    <property type="match status" value="1"/>
</dbReference>
<keyword evidence="1 6" id="KW-0645">Protease</keyword>
<dbReference type="InterPro" id="IPR001567">
    <property type="entry name" value="Pept_M3A_M3B_dom"/>
</dbReference>
<evidence type="ECO:0000256" key="4">
    <source>
        <dbReference type="ARBA" id="ARBA00022833"/>
    </source>
</evidence>
<dbReference type="CDD" id="cd09607">
    <property type="entry name" value="M3B_PepF"/>
    <property type="match status" value="1"/>
</dbReference>
<proteinExistence type="inferred from homology"/>
<keyword evidence="4 6" id="KW-0862">Zinc</keyword>
<keyword evidence="2 6" id="KW-0479">Metal-binding</keyword>
<dbReference type="Gene3D" id="1.20.140.70">
    <property type="entry name" value="Oligopeptidase f, N-terminal domain"/>
    <property type="match status" value="1"/>
</dbReference>
<dbReference type="InterPro" id="IPR034006">
    <property type="entry name" value="M3B_PepF_2"/>
</dbReference>
<evidence type="ECO:0000259" key="8">
    <source>
        <dbReference type="Pfam" id="PF08439"/>
    </source>
</evidence>
<evidence type="ECO:0000259" key="7">
    <source>
        <dbReference type="Pfam" id="PF01432"/>
    </source>
</evidence>
<name>A0ABU3H788_9BACL</name>
<dbReference type="RefSeq" id="WP_025700500.1">
    <property type="nucleotide sequence ID" value="NZ_JAUSUY010000008.1"/>
</dbReference>
<keyword evidence="10" id="KW-1185">Reference proteome</keyword>
<comment type="similarity">
    <text evidence="6">Belongs to the peptidase M3 family.</text>
</comment>
<evidence type="ECO:0000256" key="2">
    <source>
        <dbReference type="ARBA" id="ARBA00022723"/>
    </source>
</evidence>
<accession>A0ABU3H788</accession>
<evidence type="ECO:0000313" key="10">
    <source>
        <dbReference type="Proteomes" id="UP001248709"/>
    </source>
</evidence>
<comment type="cofactor">
    <cofactor evidence="6">
        <name>Zn(2+)</name>
        <dbReference type="ChEBI" id="CHEBI:29105"/>
    </cofactor>
    <text evidence="6">Binds 1 zinc ion.</text>
</comment>
<dbReference type="Pfam" id="PF01432">
    <property type="entry name" value="Peptidase_M3"/>
    <property type="match status" value="1"/>
</dbReference>
<keyword evidence="3 6" id="KW-0378">Hydrolase</keyword>
<keyword evidence="5 6" id="KW-0482">Metalloprotease</keyword>
<reference evidence="9 10" key="1">
    <citation type="submission" date="2023-07" db="EMBL/GenBank/DDBJ databases">
        <title>Genomic Encyclopedia of Type Strains, Phase IV (KMG-IV): sequencing the most valuable type-strain genomes for metagenomic binning, comparative biology and taxonomic classification.</title>
        <authorList>
            <person name="Goeker M."/>
        </authorList>
    </citation>
    <scope>NUCLEOTIDE SEQUENCE [LARGE SCALE GENOMIC DNA]</scope>
    <source>
        <strain evidence="9 10">T98</strain>
    </source>
</reference>
<evidence type="ECO:0000313" key="9">
    <source>
        <dbReference type="EMBL" id="MDT3426702.1"/>
    </source>
</evidence>
<dbReference type="InterPro" id="IPR013647">
    <property type="entry name" value="OligopepF_N_dom"/>
</dbReference>
<evidence type="ECO:0000256" key="3">
    <source>
        <dbReference type="ARBA" id="ARBA00022801"/>
    </source>
</evidence>
<dbReference type="Proteomes" id="UP001248709">
    <property type="component" value="Unassembled WGS sequence"/>
</dbReference>
<gene>
    <name evidence="9" type="ORF">J2Z22_002236</name>
</gene>
<dbReference type="EMBL" id="JAUSUY010000008">
    <property type="protein sequence ID" value="MDT3426702.1"/>
    <property type="molecule type" value="Genomic_DNA"/>
</dbReference>